<dbReference type="InterPro" id="IPR025640">
    <property type="entry name" value="GYF_2"/>
</dbReference>
<gene>
    <name evidence="4" type="ORF">GmarT_19540</name>
</gene>
<dbReference type="EMBL" id="CP042910">
    <property type="protein sequence ID" value="QEG16093.1"/>
    <property type="molecule type" value="Genomic_DNA"/>
</dbReference>
<dbReference type="Proteomes" id="UP000322887">
    <property type="component" value="Chromosome"/>
</dbReference>
<protein>
    <recommendedName>
        <fullName evidence="6">GYF domain-containing protein</fullName>
    </recommendedName>
</protein>
<evidence type="ECO:0000313" key="4">
    <source>
        <dbReference type="EMBL" id="QEG16093.1"/>
    </source>
</evidence>
<evidence type="ECO:0008006" key="6">
    <source>
        <dbReference type="Google" id="ProtNLM"/>
    </source>
</evidence>
<keyword evidence="5" id="KW-1185">Reference proteome</keyword>
<evidence type="ECO:0000313" key="5">
    <source>
        <dbReference type="Proteomes" id="UP000322887"/>
    </source>
</evidence>
<proteinExistence type="predicted"/>
<evidence type="ECO:0000256" key="1">
    <source>
        <dbReference type="SAM" id="Phobius"/>
    </source>
</evidence>
<dbReference type="RefSeq" id="WP_002648415.1">
    <property type="nucleotide sequence ID" value="NZ_CAXBMG010000079.1"/>
</dbReference>
<feature type="domain" description="DUF4190" evidence="2">
    <location>
        <begin position="177"/>
        <end position="240"/>
    </location>
</feature>
<evidence type="ECO:0000259" key="2">
    <source>
        <dbReference type="Pfam" id="PF13828"/>
    </source>
</evidence>
<name>A0ABX5YKL2_9PLAN</name>
<sequence>MSDQLFIRIRGNVKGPLTAEQIRVQAHRGRFGRHNEISEDGINWSRASSRPDLFPASAQPKVRKKQEVEVVSETETEDQLSESYELAEISDNEQKNWYYSQGSERQGPVSFSELQSLASAGKLKPNDYVCQEGMQDWELSSDIPGLYSTPQIVTQPIVEAAGVNQVGESEFTRTAPMAVASLVLGLVGFNIIFLLGSILAVIFGHVALKQIKQAGGRLSGRGMAIAGLLLGYGVIFVCLIVIVVLAIFMLIGIMAASS</sequence>
<evidence type="ECO:0000259" key="3">
    <source>
        <dbReference type="Pfam" id="PF14237"/>
    </source>
</evidence>
<keyword evidence="1" id="KW-1133">Transmembrane helix</keyword>
<accession>A0ABX5YKL2</accession>
<keyword evidence="1" id="KW-0812">Transmembrane</keyword>
<feature type="transmembrane region" description="Helical" evidence="1">
    <location>
        <begin position="182"/>
        <end position="208"/>
    </location>
</feature>
<reference evidence="4 5" key="1">
    <citation type="submission" date="2019-08" db="EMBL/GenBank/DDBJ databases">
        <title>Deep-cultivation of Planctomycetes and their phenomic and genomic characterization uncovers novel biology.</title>
        <authorList>
            <person name="Wiegand S."/>
            <person name="Jogler M."/>
            <person name="Boedeker C."/>
            <person name="Pinto D."/>
            <person name="Vollmers J."/>
            <person name="Rivas-Marin E."/>
            <person name="Kohn T."/>
            <person name="Peeters S.H."/>
            <person name="Heuer A."/>
            <person name="Rast P."/>
            <person name="Oberbeckmann S."/>
            <person name="Bunk B."/>
            <person name="Jeske O."/>
            <person name="Meyerdierks A."/>
            <person name="Storesund J.E."/>
            <person name="Kallscheuer N."/>
            <person name="Luecker S."/>
            <person name="Lage O.M."/>
            <person name="Pohl T."/>
            <person name="Merkel B.J."/>
            <person name="Hornburger P."/>
            <person name="Mueller R.-W."/>
            <person name="Bruemmer F."/>
            <person name="Labrenz M."/>
            <person name="Spormann A.M."/>
            <person name="Op den Camp H."/>
            <person name="Overmann J."/>
            <person name="Amann R."/>
            <person name="Jetten M.S.M."/>
            <person name="Mascher T."/>
            <person name="Medema M.H."/>
            <person name="Devos D.P."/>
            <person name="Kaster A.-K."/>
            <person name="Ovreas L."/>
            <person name="Rohde M."/>
            <person name="Galperin M.Y."/>
            <person name="Jogler C."/>
        </authorList>
    </citation>
    <scope>NUCLEOTIDE SEQUENCE [LARGE SCALE GENOMIC DNA]</scope>
    <source>
        <strain evidence="4 5">DSM 8797</strain>
    </source>
</reference>
<feature type="transmembrane region" description="Helical" evidence="1">
    <location>
        <begin position="229"/>
        <end position="256"/>
    </location>
</feature>
<dbReference type="Pfam" id="PF13828">
    <property type="entry name" value="DUF4190"/>
    <property type="match status" value="1"/>
</dbReference>
<feature type="domain" description="GYF" evidence="3">
    <location>
        <begin position="97"/>
        <end position="146"/>
    </location>
</feature>
<dbReference type="GeneID" id="98646565"/>
<dbReference type="Pfam" id="PF14237">
    <property type="entry name" value="GYF_2"/>
    <property type="match status" value="1"/>
</dbReference>
<keyword evidence="1" id="KW-0472">Membrane</keyword>
<organism evidence="4 5">
    <name type="scientific">Gimesia maris</name>
    <dbReference type="NCBI Taxonomy" id="122"/>
    <lineage>
        <taxon>Bacteria</taxon>
        <taxon>Pseudomonadati</taxon>
        <taxon>Planctomycetota</taxon>
        <taxon>Planctomycetia</taxon>
        <taxon>Planctomycetales</taxon>
        <taxon>Planctomycetaceae</taxon>
        <taxon>Gimesia</taxon>
    </lineage>
</organism>
<dbReference type="InterPro" id="IPR025241">
    <property type="entry name" value="DUF4190"/>
</dbReference>